<dbReference type="InterPro" id="IPR001509">
    <property type="entry name" value="Epimerase_deHydtase"/>
</dbReference>
<dbReference type="GO" id="GO:0006012">
    <property type="term" value="P:galactose metabolic process"/>
    <property type="evidence" value="ECO:0007669"/>
    <property type="project" value="UniProtKB-UniPathway"/>
</dbReference>
<dbReference type="Gene3D" id="3.40.50.720">
    <property type="entry name" value="NAD(P)-binding Rossmann-like Domain"/>
    <property type="match status" value="1"/>
</dbReference>
<dbReference type="SUPFAM" id="SSF51735">
    <property type="entry name" value="NAD(P)-binding Rossmann-fold domains"/>
    <property type="match status" value="1"/>
</dbReference>
<dbReference type="UniPathway" id="UPA00214"/>
<organism evidence="13 14">
    <name type="scientific">Candidatus Magnetobacterium bavaricum</name>
    <dbReference type="NCBI Taxonomy" id="29290"/>
    <lineage>
        <taxon>Bacteria</taxon>
        <taxon>Pseudomonadati</taxon>
        <taxon>Nitrospirota</taxon>
        <taxon>Thermodesulfovibrionia</taxon>
        <taxon>Thermodesulfovibrionales</taxon>
        <taxon>Candidatus Magnetobacteriaceae</taxon>
        <taxon>Candidatus Magnetobacterium</taxon>
    </lineage>
</organism>
<evidence type="ECO:0000259" key="12">
    <source>
        <dbReference type="Pfam" id="PF01370"/>
    </source>
</evidence>
<gene>
    <name evidence="13" type="ORF">MBAV_000592</name>
</gene>
<dbReference type="Proteomes" id="UP000033423">
    <property type="component" value="Unassembled WGS sequence"/>
</dbReference>
<dbReference type="NCBIfam" id="TIGR01179">
    <property type="entry name" value="galE"/>
    <property type="match status" value="1"/>
</dbReference>
<dbReference type="Gene3D" id="3.90.25.10">
    <property type="entry name" value="UDP-galactose 4-epimerase, domain 1"/>
    <property type="match status" value="1"/>
</dbReference>
<dbReference type="PATRIC" id="fig|29290.4.peg.790"/>
<keyword evidence="7" id="KW-0520">NAD</keyword>
<evidence type="ECO:0000256" key="7">
    <source>
        <dbReference type="ARBA" id="ARBA00023027"/>
    </source>
</evidence>
<evidence type="ECO:0000256" key="3">
    <source>
        <dbReference type="ARBA" id="ARBA00004947"/>
    </source>
</evidence>
<evidence type="ECO:0000313" key="14">
    <source>
        <dbReference type="Proteomes" id="UP000033423"/>
    </source>
</evidence>
<evidence type="ECO:0000256" key="1">
    <source>
        <dbReference type="ARBA" id="ARBA00000083"/>
    </source>
</evidence>
<dbReference type="EMBL" id="LACI01000268">
    <property type="protein sequence ID" value="KJU87217.1"/>
    <property type="molecule type" value="Genomic_DNA"/>
</dbReference>
<dbReference type="Pfam" id="PF01370">
    <property type="entry name" value="Epimerase"/>
    <property type="match status" value="1"/>
</dbReference>
<dbReference type="GO" id="GO:0003978">
    <property type="term" value="F:UDP-glucose 4-epimerase activity"/>
    <property type="evidence" value="ECO:0007669"/>
    <property type="project" value="UniProtKB-EC"/>
</dbReference>
<evidence type="ECO:0000256" key="6">
    <source>
        <dbReference type="ARBA" id="ARBA00018569"/>
    </source>
</evidence>
<dbReference type="InterPro" id="IPR005886">
    <property type="entry name" value="UDP_G4E"/>
</dbReference>
<dbReference type="EC" id="5.1.3.2" evidence="5"/>
<comment type="similarity">
    <text evidence="4">Belongs to the NAD(P)-dependent epimerase/dehydratase family.</text>
</comment>
<keyword evidence="8 13" id="KW-0413">Isomerase</keyword>
<protein>
    <recommendedName>
        <fullName evidence="6">UDP-glucose 4-epimerase</fullName>
        <ecNumber evidence="5">5.1.3.2</ecNumber>
    </recommendedName>
    <alternativeName>
        <fullName evidence="11">Galactowaldenase</fullName>
    </alternativeName>
    <alternativeName>
        <fullName evidence="10">UDP-galactose 4-epimerase</fullName>
    </alternativeName>
</protein>
<comment type="caution">
    <text evidence="13">The sequence shown here is derived from an EMBL/GenBank/DDBJ whole genome shotgun (WGS) entry which is preliminary data.</text>
</comment>
<dbReference type="PANTHER" id="PTHR43725">
    <property type="entry name" value="UDP-GLUCOSE 4-EPIMERASE"/>
    <property type="match status" value="1"/>
</dbReference>
<name>A0A0F3GZD9_9BACT</name>
<evidence type="ECO:0000256" key="9">
    <source>
        <dbReference type="ARBA" id="ARBA00023277"/>
    </source>
</evidence>
<evidence type="ECO:0000256" key="11">
    <source>
        <dbReference type="ARBA" id="ARBA00033067"/>
    </source>
</evidence>
<dbReference type="PANTHER" id="PTHR43725:SF53">
    <property type="entry name" value="UDP-ARABINOSE 4-EPIMERASE 1"/>
    <property type="match status" value="1"/>
</dbReference>
<comment type="catalytic activity">
    <reaction evidence="1">
        <text>UDP-alpha-D-glucose = UDP-alpha-D-galactose</text>
        <dbReference type="Rhea" id="RHEA:22168"/>
        <dbReference type="ChEBI" id="CHEBI:58885"/>
        <dbReference type="ChEBI" id="CHEBI:66914"/>
        <dbReference type="EC" id="5.1.3.2"/>
    </reaction>
</comment>
<proteinExistence type="inferred from homology"/>
<keyword evidence="14" id="KW-1185">Reference proteome</keyword>
<keyword evidence="9" id="KW-0119">Carbohydrate metabolism</keyword>
<reference evidence="13 14" key="1">
    <citation type="submission" date="2015-02" db="EMBL/GenBank/DDBJ databases">
        <title>Single-cell genomics of uncultivated deep-branching MTB reveals a conserved set of magnetosome genes.</title>
        <authorList>
            <person name="Kolinko S."/>
            <person name="Richter M."/>
            <person name="Glockner F.O."/>
            <person name="Brachmann A."/>
            <person name="Schuler D."/>
        </authorList>
    </citation>
    <scope>NUCLEOTIDE SEQUENCE [LARGE SCALE GENOMIC DNA]</scope>
    <source>
        <strain evidence="13">TM-1</strain>
    </source>
</reference>
<evidence type="ECO:0000256" key="2">
    <source>
        <dbReference type="ARBA" id="ARBA00001911"/>
    </source>
</evidence>
<sequence length="333" mass="37648">MAIVLVTGGAGYIGSHAVKLLLQRGYDIVLLDNLYRGYKEPIEILSKFGHLDFVQGDLRNRADLRQVFSRYCIDTVVHFAALCLVDESMSDPWLYFENNVQGSLNLFKTMDDFDVKKIIFSSTCAVYGETQYVPVDESHPTLPTNPYGESKLTVENMLRWFGVLRGFKYVILRYFNVCGADSNGIIGDSKKPSQLLMQNSVRSAMGIEPFQYTCPVVDTADGTPIRDYIDVEDLVYAHYLASEYLSNGGCSDTFNLGNGVGYSVKKIVSEVEKIFGSDMEKGQGVQRKGEYARIFANPDKAMRELRWQPKKTLSDSIISLRKWYTRYPNGYGY</sequence>
<evidence type="ECO:0000256" key="5">
    <source>
        <dbReference type="ARBA" id="ARBA00013189"/>
    </source>
</evidence>
<dbReference type="AlphaFoldDB" id="A0A0F3GZD9"/>
<feature type="domain" description="NAD-dependent epimerase/dehydratase" evidence="12">
    <location>
        <begin position="4"/>
        <end position="257"/>
    </location>
</feature>
<evidence type="ECO:0000256" key="8">
    <source>
        <dbReference type="ARBA" id="ARBA00023235"/>
    </source>
</evidence>
<evidence type="ECO:0000313" key="13">
    <source>
        <dbReference type="EMBL" id="KJU87217.1"/>
    </source>
</evidence>
<dbReference type="InterPro" id="IPR036291">
    <property type="entry name" value="NAD(P)-bd_dom_sf"/>
</dbReference>
<evidence type="ECO:0000256" key="4">
    <source>
        <dbReference type="ARBA" id="ARBA00007637"/>
    </source>
</evidence>
<accession>A0A0F3GZD9</accession>
<comment type="pathway">
    <text evidence="3">Carbohydrate metabolism; galactose metabolism.</text>
</comment>
<comment type="cofactor">
    <cofactor evidence="2">
        <name>NAD(+)</name>
        <dbReference type="ChEBI" id="CHEBI:57540"/>
    </cofactor>
</comment>
<evidence type="ECO:0000256" key="10">
    <source>
        <dbReference type="ARBA" id="ARBA00031367"/>
    </source>
</evidence>